<dbReference type="EMBL" id="BARW01005369">
    <property type="protein sequence ID" value="GAI78532.1"/>
    <property type="molecule type" value="Genomic_DNA"/>
</dbReference>
<accession>X1RCS5</accession>
<protein>
    <submittedName>
        <fullName evidence="1">Uncharacterized protein</fullName>
    </submittedName>
</protein>
<comment type="caution">
    <text evidence="1">The sequence shown here is derived from an EMBL/GenBank/DDBJ whole genome shotgun (WGS) entry which is preliminary data.</text>
</comment>
<organism evidence="1">
    <name type="scientific">marine sediment metagenome</name>
    <dbReference type="NCBI Taxonomy" id="412755"/>
    <lineage>
        <taxon>unclassified sequences</taxon>
        <taxon>metagenomes</taxon>
        <taxon>ecological metagenomes</taxon>
    </lineage>
</organism>
<feature type="non-terminal residue" evidence="1">
    <location>
        <position position="1"/>
    </location>
</feature>
<dbReference type="AlphaFoldDB" id="X1RCS5"/>
<reference evidence="1" key="1">
    <citation type="journal article" date="2014" name="Front. Microbiol.">
        <title>High frequency of phylogenetically diverse reductive dehalogenase-homologous genes in deep subseafloor sedimentary metagenomes.</title>
        <authorList>
            <person name="Kawai M."/>
            <person name="Futagami T."/>
            <person name="Toyoda A."/>
            <person name="Takaki Y."/>
            <person name="Nishi S."/>
            <person name="Hori S."/>
            <person name="Arai W."/>
            <person name="Tsubouchi T."/>
            <person name="Morono Y."/>
            <person name="Uchiyama I."/>
            <person name="Ito T."/>
            <person name="Fujiyama A."/>
            <person name="Inagaki F."/>
            <person name="Takami H."/>
        </authorList>
    </citation>
    <scope>NUCLEOTIDE SEQUENCE</scope>
    <source>
        <strain evidence="1">Expedition CK06-06</strain>
    </source>
</reference>
<evidence type="ECO:0000313" key="1">
    <source>
        <dbReference type="EMBL" id="GAI78532.1"/>
    </source>
</evidence>
<gene>
    <name evidence="1" type="ORF">S12H4_11757</name>
</gene>
<sequence>NLLEKIDEKLDKLLDSKRSVRVETKAVASTGEGYVKPSAIVEKQEEEQKAIEKPPVEGRRVCPACGGTTFNTEEDRTQVLFQQGGMKIYAKRYICKSCGTEA</sequence>
<name>X1RCS5_9ZZZZ</name>
<proteinExistence type="predicted"/>